<proteinExistence type="predicted"/>
<dbReference type="RefSeq" id="XP_045283137.1">
    <property type="nucleotide sequence ID" value="XM_045436149.1"/>
</dbReference>
<evidence type="ECO:0000313" key="3">
    <source>
        <dbReference type="Proteomes" id="UP000001631"/>
    </source>
</evidence>
<feature type="region of interest" description="Disordered" evidence="1">
    <location>
        <begin position="1"/>
        <end position="47"/>
    </location>
</feature>
<evidence type="ECO:0000256" key="1">
    <source>
        <dbReference type="SAM" id="MobiDB-lite"/>
    </source>
</evidence>
<protein>
    <submittedName>
        <fullName evidence="2">Uncharacterized protein</fullName>
    </submittedName>
</protein>
<gene>
    <name evidence="2" type="ORF">HCBG_09100</name>
</gene>
<dbReference type="HOGENOM" id="CLU_2209263_0_0_1"/>
<name>C0P120_AJECG</name>
<dbReference type="EMBL" id="GG663383">
    <property type="protein sequence ID" value="EEH02656.1"/>
    <property type="molecule type" value="Genomic_DNA"/>
</dbReference>
<dbReference type="GeneID" id="69042116"/>
<accession>C0P120</accession>
<dbReference type="InParanoid" id="C0P120"/>
<feature type="compositionally biased region" description="Basic and acidic residues" evidence="1">
    <location>
        <begin position="1"/>
        <end position="29"/>
    </location>
</feature>
<keyword evidence="3" id="KW-1185">Reference proteome</keyword>
<organism evidence="2 3">
    <name type="scientific">Ajellomyces capsulatus (strain G186AR / H82 / ATCC MYA-2454 / RMSCC 2432)</name>
    <name type="common">Darling's disease fungus</name>
    <name type="synonym">Histoplasma capsulatum</name>
    <dbReference type="NCBI Taxonomy" id="447093"/>
    <lineage>
        <taxon>Eukaryota</taxon>
        <taxon>Fungi</taxon>
        <taxon>Dikarya</taxon>
        <taxon>Ascomycota</taxon>
        <taxon>Pezizomycotina</taxon>
        <taxon>Eurotiomycetes</taxon>
        <taxon>Eurotiomycetidae</taxon>
        <taxon>Onygenales</taxon>
        <taxon>Ajellomycetaceae</taxon>
        <taxon>Histoplasma</taxon>
    </lineage>
</organism>
<sequence>MAERSHIEHELPSSPVAHREEKGSVKEAQENCLADNQSRGDANRSSELVDPGMLACSLAVSVHHGLPDAAFETRDSAHQGERKRLLLHVWIFSNDKIETGDVLVQGG</sequence>
<feature type="compositionally biased region" description="Polar residues" evidence="1">
    <location>
        <begin position="34"/>
        <end position="46"/>
    </location>
</feature>
<reference evidence="2" key="1">
    <citation type="submission" date="2009-02" db="EMBL/GenBank/DDBJ databases">
        <title>The Genome Sequence of Ajellomyces capsulatus strain G186AR.</title>
        <authorList>
            <consortium name="The Broad Institute Genome Sequencing Platform"/>
            <person name="Champion M."/>
            <person name="Cuomo C."/>
            <person name="Ma L.-J."/>
            <person name="Henn M.R."/>
            <person name="Sil A."/>
            <person name="Goldman B."/>
            <person name="Young S.K."/>
            <person name="Kodira C.D."/>
            <person name="Zeng Q."/>
            <person name="Koehrsen M."/>
            <person name="Alvarado L."/>
            <person name="Berlin A."/>
            <person name="Borenstein D."/>
            <person name="Chen Z."/>
            <person name="Engels R."/>
            <person name="Freedman E."/>
            <person name="Gellesch M."/>
            <person name="Goldberg J."/>
            <person name="Griggs A."/>
            <person name="Gujja S."/>
            <person name="Heiman D."/>
            <person name="Hepburn T."/>
            <person name="Howarth C."/>
            <person name="Jen D."/>
            <person name="Larson L."/>
            <person name="Lewis B."/>
            <person name="Mehta T."/>
            <person name="Park D."/>
            <person name="Pearson M."/>
            <person name="Roberts A."/>
            <person name="Saif S."/>
            <person name="Shea T."/>
            <person name="Shenoy N."/>
            <person name="Sisk P."/>
            <person name="Stolte C."/>
            <person name="Sykes S."/>
            <person name="Walk T."/>
            <person name="White J."/>
            <person name="Yandava C."/>
            <person name="Klein B."/>
            <person name="McEwen J.G."/>
            <person name="Puccia R."/>
            <person name="Goldman G.H."/>
            <person name="Felipe M.S."/>
            <person name="Nino-Vega G."/>
            <person name="San-Blas G."/>
            <person name="Taylor J."/>
            <person name="Mendoza L."/>
            <person name="Galagan J."/>
            <person name="Nusbaum C."/>
            <person name="Birren B."/>
        </authorList>
    </citation>
    <scope>NUCLEOTIDE SEQUENCE</scope>
    <source>
        <strain evidence="2">G186AR</strain>
    </source>
</reference>
<evidence type="ECO:0000313" key="2">
    <source>
        <dbReference type="EMBL" id="EEH02656.1"/>
    </source>
</evidence>
<dbReference type="AlphaFoldDB" id="C0P120"/>
<dbReference type="Proteomes" id="UP000001631">
    <property type="component" value="Unassembled WGS sequence"/>
</dbReference>